<evidence type="ECO:0000259" key="4">
    <source>
        <dbReference type="Pfam" id="PF00135"/>
    </source>
</evidence>
<evidence type="ECO:0000256" key="3">
    <source>
        <dbReference type="RuleBase" id="RU361235"/>
    </source>
</evidence>
<organism evidence="5 6">
    <name type="scientific">Deinococcus ruber</name>
    <dbReference type="NCBI Taxonomy" id="1848197"/>
    <lineage>
        <taxon>Bacteria</taxon>
        <taxon>Thermotogati</taxon>
        <taxon>Deinococcota</taxon>
        <taxon>Deinococci</taxon>
        <taxon>Deinococcales</taxon>
        <taxon>Deinococcaceae</taxon>
        <taxon>Deinococcus</taxon>
    </lineage>
</organism>
<dbReference type="Proteomes" id="UP000603865">
    <property type="component" value="Unassembled WGS sequence"/>
</dbReference>
<dbReference type="PROSITE" id="PS00122">
    <property type="entry name" value="CARBOXYLESTERASE_B_1"/>
    <property type="match status" value="1"/>
</dbReference>
<dbReference type="InterPro" id="IPR029058">
    <property type="entry name" value="AB_hydrolase_fold"/>
</dbReference>
<comment type="similarity">
    <text evidence="1 3">Belongs to the type-B carboxylesterase/lipase family.</text>
</comment>
<gene>
    <name evidence="5" type="ORF">GCM10008957_21960</name>
</gene>
<reference evidence="5" key="2">
    <citation type="submission" date="2020-09" db="EMBL/GenBank/DDBJ databases">
        <authorList>
            <person name="Sun Q."/>
            <person name="Ohkuma M."/>
        </authorList>
    </citation>
    <scope>NUCLEOTIDE SEQUENCE</scope>
    <source>
        <strain evidence="5">JCM 31311</strain>
    </source>
</reference>
<evidence type="ECO:0000313" key="6">
    <source>
        <dbReference type="Proteomes" id="UP000603865"/>
    </source>
</evidence>
<dbReference type="GO" id="GO:0016787">
    <property type="term" value="F:hydrolase activity"/>
    <property type="evidence" value="ECO:0007669"/>
    <property type="project" value="UniProtKB-KW"/>
</dbReference>
<dbReference type="Gene3D" id="3.40.50.1820">
    <property type="entry name" value="alpha/beta hydrolase"/>
    <property type="match status" value="1"/>
</dbReference>
<dbReference type="PANTHER" id="PTHR11559">
    <property type="entry name" value="CARBOXYLESTERASE"/>
    <property type="match status" value="1"/>
</dbReference>
<evidence type="ECO:0000256" key="2">
    <source>
        <dbReference type="ARBA" id="ARBA00022801"/>
    </source>
</evidence>
<dbReference type="EC" id="3.1.1.-" evidence="3"/>
<dbReference type="SUPFAM" id="SSF53474">
    <property type="entry name" value="alpha/beta-Hydrolases"/>
    <property type="match status" value="1"/>
</dbReference>
<keyword evidence="2 3" id="KW-0378">Hydrolase</keyword>
<sequence>MGASTAWLGLPYAQTAAGPLRFRGPQPHPGWTGVRDATRFGPDMLQPLDPSVTLTPSVEGSLLLNIWAPSGVSDLRGLPVLFWLHGGAFRAGSGQLYDGSQLAANGQMIVVTVNSRLGPLGYANFGGLYSDDRFAHNAGFQDQVAALRWVHANIASFGGDPQRITIAGQSAGSVAVALLLTGERTRHLMSGAIMQSGALNQVGTWENSVETAHAYANALGIRRENLNSLWTLPPQAFVAALHTLERVRARRFNSRPYLDGEWLPGTIEELLSAPSADVPLLIGANREEYSIFVRLPDRIFPRTDRTLLANLLEQWATPEDVLRLLSAYPDTPAGLTQFGTDLFFHVPNDHFVSRRSAPTWRYRFDWGTRLFGLGAAHGAELLFLWPSPMGSASATFRGGNAAGRAALATRMQRAWTTFVQSGHPGAGWELATAANPALMIFDLESRATNDETRATRRTLWKGLHPLMP</sequence>
<proteinExistence type="inferred from homology"/>
<name>A0A918F7J6_9DEIO</name>
<dbReference type="AlphaFoldDB" id="A0A918F7J6"/>
<dbReference type="InterPro" id="IPR050309">
    <property type="entry name" value="Type-B_Carboxylest/Lipase"/>
</dbReference>
<evidence type="ECO:0000256" key="1">
    <source>
        <dbReference type="ARBA" id="ARBA00005964"/>
    </source>
</evidence>
<dbReference type="InterPro" id="IPR019826">
    <property type="entry name" value="Carboxylesterase_B_AS"/>
</dbReference>
<dbReference type="EMBL" id="BMQL01000010">
    <property type="protein sequence ID" value="GGR08765.1"/>
    <property type="molecule type" value="Genomic_DNA"/>
</dbReference>
<dbReference type="Pfam" id="PF00135">
    <property type="entry name" value="COesterase"/>
    <property type="match status" value="1"/>
</dbReference>
<evidence type="ECO:0000313" key="5">
    <source>
        <dbReference type="EMBL" id="GGR08765.1"/>
    </source>
</evidence>
<accession>A0A918F7J6</accession>
<feature type="domain" description="Carboxylesterase type B" evidence="4">
    <location>
        <begin position="5"/>
        <end position="460"/>
    </location>
</feature>
<keyword evidence="6" id="KW-1185">Reference proteome</keyword>
<dbReference type="InterPro" id="IPR002018">
    <property type="entry name" value="CarbesteraseB"/>
</dbReference>
<protein>
    <recommendedName>
        <fullName evidence="3">Carboxylic ester hydrolase</fullName>
        <ecNumber evidence="3">3.1.1.-</ecNumber>
    </recommendedName>
</protein>
<comment type="caution">
    <text evidence="5">The sequence shown here is derived from an EMBL/GenBank/DDBJ whole genome shotgun (WGS) entry which is preliminary data.</text>
</comment>
<reference evidence="5" key="1">
    <citation type="journal article" date="2014" name="Int. J. Syst. Evol. Microbiol.">
        <title>Complete genome sequence of Corynebacterium casei LMG S-19264T (=DSM 44701T), isolated from a smear-ripened cheese.</title>
        <authorList>
            <consortium name="US DOE Joint Genome Institute (JGI-PGF)"/>
            <person name="Walter F."/>
            <person name="Albersmeier A."/>
            <person name="Kalinowski J."/>
            <person name="Ruckert C."/>
        </authorList>
    </citation>
    <scope>NUCLEOTIDE SEQUENCE</scope>
    <source>
        <strain evidence="5">JCM 31311</strain>
    </source>
</reference>